<accession>A0ABR6RLG4</accession>
<sequence length="130" mass="15025">MLDVVTSDGRQLDKPRVRAWSLLNVSYEECLPEVWNHIEERLTELFGGDCWDVFKKSYQAAFFASNPIDGFFVRYRYDDPAMEILRAPPPSLAELLPGFEIPKLQLDLVRPQHDVERAAASEQFLHQCGR</sequence>
<proteinExistence type="predicted"/>
<organism evidence="1 2">
    <name type="scientific">Comamonas odontotermitis</name>
    <dbReference type="NCBI Taxonomy" id="379895"/>
    <lineage>
        <taxon>Bacteria</taxon>
        <taxon>Pseudomonadati</taxon>
        <taxon>Pseudomonadota</taxon>
        <taxon>Betaproteobacteria</taxon>
        <taxon>Burkholderiales</taxon>
        <taxon>Comamonadaceae</taxon>
        <taxon>Comamonas</taxon>
    </lineage>
</organism>
<protein>
    <submittedName>
        <fullName evidence="1">Uncharacterized protein</fullName>
    </submittedName>
</protein>
<comment type="caution">
    <text evidence="1">The sequence shown here is derived from an EMBL/GenBank/DDBJ whole genome shotgun (WGS) entry which is preliminary data.</text>
</comment>
<keyword evidence="2" id="KW-1185">Reference proteome</keyword>
<evidence type="ECO:0000313" key="1">
    <source>
        <dbReference type="EMBL" id="MBB6580011.1"/>
    </source>
</evidence>
<dbReference type="EMBL" id="JACHKZ010000049">
    <property type="protein sequence ID" value="MBB6580011.1"/>
    <property type="molecule type" value="Genomic_DNA"/>
</dbReference>
<gene>
    <name evidence="1" type="ORF">HNP33_004137</name>
</gene>
<name>A0ABR6RLG4_9BURK</name>
<dbReference type="Proteomes" id="UP000562492">
    <property type="component" value="Unassembled WGS sequence"/>
</dbReference>
<evidence type="ECO:0000313" key="2">
    <source>
        <dbReference type="Proteomes" id="UP000562492"/>
    </source>
</evidence>
<reference evidence="1 2" key="1">
    <citation type="submission" date="2020-08" db="EMBL/GenBank/DDBJ databases">
        <title>Functional genomics of gut bacteria from endangered species of beetles.</title>
        <authorList>
            <person name="Carlos-Shanley C."/>
        </authorList>
    </citation>
    <scope>NUCLEOTIDE SEQUENCE [LARGE SCALE GENOMIC DNA]</scope>
    <source>
        <strain evidence="1 2">S00124</strain>
    </source>
</reference>